<dbReference type="WBParaSite" id="ES5_v2.g20012.t1">
    <property type="protein sequence ID" value="ES5_v2.g20012.t1"/>
    <property type="gene ID" value="ES5_v2.g20012"/>
</dbReference>
<proteinExistence type="predicted"/>
<accession>A0AC34FS99</accession>
<evidence type="ECO:0000313" key="2">
    <source>
        <dbReference type="WBParaSite" id="ES5_v2.g20012.t1"/>
    </source>
</evidence>
<evidence type="ECO:0000313" key="1">
    <source>
        <dbReference type="Proteomes" id="UP000887579"/>
    </source>
</evidence>
<organism evidence="1 2">
    <name type="scientific">Panagrolaimus sp. ES5</name>
    <dbReference type="NCBI Taxonomy" id="591445"/>
    <lineage>
        <taxon>Eukaryota</taxon>
        <taxon>Metazoa</taxon>
        <taxon>Ecdysozoa</taxon>
        <taxon>Nematoda</taxon>
        <taxon>Chromadorea</taxon>
        <taxon>Rhabditida</taxon>
        <taxon>Tylenchina</taxon>
        <taxon>Panagrolaimomorpha</taxon>
        <taxon>Panagrolaimoidea</taxon>
        <taxon>Panagrolaimidae</taxon>
        <taxon>Panagrolaimus</taxon>
    </lineage>
</organism>
<sequence length="101" mass="11797">MNLKTSHGLFDPNESNNLRDFHNSLMKLYRKWAELKTKLDSTAREPAEEKKWKEFSSDVIKIKLQMTSWEEKGEDNSGGLPIIDPSIHPYAYINVFENLQI</sequence>
<protein>
    <submittedName>
        <fullName evidence="2">Uncharacterized protein</fullName>
    </submittedName>
</protein>
<reference evidence="2" key="1">
    <citation type="submission" date="2022-11" db="UniProtKB">
        <authorList>
            <consortium name="WormBaseParasite"/>
        </authorList>
    </citation>
    <scope>IDENTIFICATION</scope>
</reference>
<name>A0AC34FS99_9BILA</name>
<dbReference type="Proteomes" id="UP000887579">
    <property type="component" value="Unplaced"/>
</dbReference>